<dbReference type="GO" id="GO:0008171">
    <property type="term" value="F:O-methyltransferase activity"/>
    <property type="evidence" value="ECO:0007669"/>
    <property type="project" value="InterPro"/>
</dbReference>
<dbReference type="CDD" id="cd02440">
    <property type="entry name" value="AdoMet_MTases"/>
    <property type="match status" value="1"/>
</dbReference>
<accession>A0A9D2AUL2</accession>
<keyword evidence="2" id="KW-0808">Transferase</keyword>
<dbReference type="Proteomes" id="UP000886847">
    <property type="component" value="Unassembled WGS sequence"/>
</dbReference>
<dbReference type="Pfam" id="PF13578">
    <property type="entry name" value="Methyltransf_24"/>
    <property type="match status" value="1"/>
</dbReference>
<dbReference type="Gene3D" id="3.40.50.150">
    <property type="entry name" value="Vaccinia Virus protein VP39"/>
    <property type="match status" value="1"/>
</dbReference>
<dbReference type="SUPFAM" id="SSF53335">
    <property type="entry name" value="S-adenosyl-L-methionine-dependent methyltransferases"/>
    <property type="match status" value="1"/>
</dbReference>
<gene>
    <name evidence="4" type="ORF">H9851_06145</name>
</gene>
<sequence length="206" mass="22677">MDYLASLLHLSLDEELLRLRDAAKQGRDPCAPDDTLALLLACARMRAPQHILEIGTAEGLTSVALLSECAGARLTTVESDEERFLRAKANFARFGVEGRVRALLADAADVLPALQGEYELIFLDGPKAQYIHYLPDLKRLLAPRGVLFADDVLLYGWVSGRAETPYKRRSIVQRLREYLGAVCTDPDLRTVVLEVGEGAAISVKTQ</sequence>
<keyword evidence="1" id="KW-0489">Methyltransferase</keyword>
<dbReference type="AlphaFoldDB" id="A0A9D2AUL2"/>
<dbReference type="PANTHER" id="PTHR43167:SF1">
    <property type="entry name" value="PUTATIVE (AFU_ORTHOLOGUE AFUA_6G01830)-RELATED"/>
    <property type="match status" value="1"/>
</dbReference>
<proteinExistence type="predicted"/>
<keyword evidence="3" id="KW-0949">S-adenosyl-L-methionine</keyword>
<evidence type="ECO:0000256" key="2">
    <source>
        <dbReference type="ARBA" id="ARBA00022679"/>
    </source>
</evidence>
<dbReference type="GO" id="GO:0032259">
    <property type="term" value="P:methylation"/>
    <property type="evidence" value="ECO:0007669"/>
    <property type="project" value="UniProtKB-KW"/>
</dbReference>
<dbReference type="InterPro" id="IPR029063">
    <property type="entry name" value="SAM-dependent_MTases_sf"/>
</dbReference>
<comment type="caution">
    <text evidence="4">The sequence shown here is derived from an EMBL/GenBank/DDBJ whole genome shotgun (WGS) entry which is preliminary data.</text>
</comment>
<organism evidence="4 5">
    <name type="scientific">Candidatus Borkfalkia faecavium</name>
    <dbReference type="NCBI Taxonomy" id="2838508"/>
    <lineage>
        <taxon>Bacteria</taxon>
        <taxon>Bacillati</taxon>
        <taxon>Bacillota</taxon>
        <taxon>Clostridia</taxon>
        <taxon>Christensenellales</taxon>
        <taxon>Christensenellaceae</taxon>
        <taxon>Candidatus Borkfalkia</taxon>
    </lineage>
</organism>
<protein>
    <submittedName>
        <fullName evidence="4">O-methyltransferase</fullName>
    </submittedName>
</protein>
<dbReference type="InterPro" id="IPR002935">
    <property type="entry name" value="SAM_O-MeTrfase"/>
</dbReference>
<name>A0A9D2AUL2_9FIRM</name>
<reference evidence="4" key="1">
    <citation type="journal article" date="2021" name="PeerJ">
        <title>Extensive microbial diversity within the chicken gut microbiome revealed by metagenomics and culture.</title>
        <authorList>
            <person name="Gilroy R."/>
            <person name="Ravi A."/>
            <person name="Getino M."/>
            <person name="Pursley I."/>
            <person name="Horton D.L."/>
            <person name="Alikhan N.F."/>
            <person name="Baker D."/>
            <person name="Gharbi K."/>
            <person name="Hall N."/>
            <person name="Watson M."/>
            <person name="Adriaenssens E.M."/>
            <person name="Foster-Nyarko E."/>
            <person name="Jarju S."/>
            <person name="Secka A."/>
            <person name="Antonio M."/>
            <person name="Oren A."/>
            <person name="Chaudhuri R.R."/>
            <person name="La Ragione R."/>
            <person name="Hildebrand F."/>
            <person name="Pallen M.J."/>
        </authorList>
    </citation>
    <scope>NUCLEOTIDE SEQUENCE</scope>
    <source>
        <strain evidence="4">2189</strain>
    </source>
</reference>
<dbReference type="EMBL" id="DXEW01000029">
    <property type="protein sequence ID" value="HIX50842.1"/>
    <property type="molecule type" value="Genomic_DNA"/>
</dbReference>
<reference evidence="4" key="2">
    <citation type="submission" date="2021-04" db="EMBL/GenBank/DDBJ databases">
        <authorList>
            <person name="Gilroy R."/>
        </authorList>
    </citation>
    <scope>NUCLEOTIDE SEQUENCE</scope>
    <source>
        <strain evidence="4">2189</strain>
    </source>
</reference>
<dbReference type="PROSITE" id="PS51682">
    <property type="entry name" value="SAM_OMT_I"/>
    <property type="match status" value="1"/>
</dbReference>
<evidence type="ECO:0000313" key="5">
    <source>
        <dbReference type="Proteomes" id="UP000886847"/>
    </source>
</evidence>
<evidence type="ECO:0000256" key="3">
    <source>
        <dbReference type="ARBA" id="ARBA00022691"/>
    </source>
</evidence>
<evidence type="ECO:0000256" key="1">
    <source>
        <dbReference type="ARBA" id="ARBA00022603"/>
    </source>
</evidence>
<dbReference type="PANTHER" id="PTHR43167">
    <property type="entry name" value="PUTATIVE (AFU_ORTHOLOGUE AFUA_6G01830)-RELATED"/>
    <property type="match status" value="1"/>
</dbReference>
<evidence type="ECO:0000313" key="4">
    <source>
        <dbReference type="EMBL" id="HIX50842.1"/>
    </source>
</evidence>